<dbReference type="Proteomes" id="UP001597419">
    <property type="component" value="Unassembled WGS sequence"/>
</dbReference>
<evidence type="ECO:0000256" key="1">
    <source>
        <dbReference type="ARBA" id="ARBA00022729"/>
    </source>
</evidence>
<evidence type="ECO:0000256" key="2">
    <source>
        <dbReference type="SAM" id="MobiDB-lite"/>
    </source>
</evidence>
<dbReference type="RefSeq" id="WP_345389570.1">
    <property type="nucleotide sequence ID" value="NZ_BAABHG010000003.1"/>
</dbReference>
<feature type="region of interest" description="Disordered" evidence="2">
    <location>
        <begin position="121"/>
        <end position="147"/>
    </location>
</feature>
<dbReference type="PROSITE" id="PS51257">
    <property type="entry name" value="PROKAR_LIPOPROTEIN"/>
    <property type="match status" value="1"/>
</dbReference>
<dbReference type="Gene3D" id="2.60.40.1240">
    <property type="match status" value="1"/>
</dbReference>
<keyword evidence="5" id="KW-1185">Reference proteome</keyword>
<evidence type="ECO:0000256" key="3">
    <source>
        <dbReference type="SAM" id="SignalP"/>
    </source>
</evidence>
<dbReference type="InterPro" id="IPR029050">
    <property type="entry name" value="Immunoprotect_excell_Ig-like"/>
</dbReference>
<feature type="compositionally biased region" description="Low complexity" evidence="2">
    <location>
        <begin position="24"/>
        <end position="38"/>
    </location>
</feature>
<keyword evidence="1 3" id="KW-0732">Signal</keyword>
<gene>
    <name evidence="4" type="ORF">ACFSYJ_04495</name>
</gene>
<name>A0ABW5GBQ0_9PSEU</name>
<evidence type="ECO:0008006" key="6">
    <source>
        <dbReference type="Google" id="ProtNLM"/>
    </source>
</evidence>
<comment type="caution">
    <text evidence="4">The sequence shown here is derived from an EMBL/GenBank/DDBJ whole genome shotgun (WGS) entry which is preliminary data.</text>
</comment>
<organism evidence="4 5">
    <name type="scientific">Amycolatopsis samaneae</name>
    <dbReference type="NCBI Taxonomy" id="664691"/>
    <lineage>
        <taxon>Bacteria</taxon>
        <taxon>Bacillati</taxon>
        <taxon>Actinomycetota</taxon>
        <taxon>Actinomycetes</taxon>
        <taxon>Pseudonocardiales</taxon>
        <taxon>Pseudonocardiaceae</taxon>
        <taxon>Amycolatopsis</taxon>
    </lineage>
</organism>
<accession>A0ABW5GBQ0</accession>
<evidence type="ECO:0000313" key="4">
    <source>
        <dbReference type="EMBL" id="MFD2457842.1"/>
    </source>
</evidence>
<feature type="signal peptide" evidence="3">
    <location>
        <begin position="1"/>
        <end position="20"/>
    </location>
</feature>
<dbReference type="EMBL" id="JBHUKU010000002">
    <property type="protein sequence ID" value="MFD2457842.1"/>
    <property type="molecule type" value="Genomic_DNA"/>
</dbReference>
<evidence type="ECO:0000313" key="5">
    <source>
        <dbReference type="Proteomes" id="UP001597419"/>
    </source>
</evidence>
<feature type="region of interest" description="Disordered" evidence="2">
    <location>
        <begin position="24"/>
        <end position="45"/>
    </location>
</feature>
<proteinExistence type="predicted"/>
<protein>
    <recommendedName>
        <fullName evidence="6">DUF4352 domain-containing protein</fullName>
    </recommendedName>
</protein>
<feature type="chain" id="PRO_5045104526" description="DUF4352 domain-containing protein" evidence="3">
    <location>
        <begin position="21"/>
        <end position="178"/>
    </location>
</feature>
<reference evidence="5" key="1">
    <citation type="journal article" date="2019" name="Int. J. Syst. Evol. Microbiol.">
        <title>The Global Catalogue of Microorganisms (GCM) 10K type strain sequencing project: providing services to taxonomists for standard genome sequencing and annotation.</title>
        <authorList>
            <consortium name="The Broad Institute Genomics Platform"/>
            <consortium name="The Broad Institute Genome Sequencing Center for Infectious Disease"/>
            <person name="Wu L."/>
            <person name="Ma J."/>
        </authorList>
    </citation>
    <scope>NUCLEOTIDE SEQUENCE [LARGE SCALE GENOMIC DNA]</scope>
    <source>
        <strain evidence="5">CGMCC 4.7643</strain>
    </source>
</reference>
<sequence length="178" mass="18107">MRRVLLPGLLAVLFLSGACATSTTAPGGTPATGASASAVEATTAPAPEKKIGKTITVTDDEDSAAVTLVSVGTLKQGTTPGIKPRSGTFVVFDLKIEGRTGKFSTNSLYVWMKTAAGKTVKATDGSAPGTGADPELPLKDLGPGEQASGKTLVDATLEPGAQMLWMSAMDQPLASWDL</sequence>